<evidence type="ECO:0000313" key="4">
    <source>
        <dbReference type="Proteomes" id="UP000001542"/>
    </source>
</evidence>
<evidence type="ECO:0000259" key="2">
    <source>
        <dbReference type="Pfam" id="PF11929"/>
    </source>
</evidence>
<feature type="domain" description="DUF3447" evidence="2">
    <location>
        <begin position="52"/>
        <end position="111"/>
    </location>
</feature>
<reference evidence="3" key="1">
    <citation type="submission" date="2006-10" db="EMBL/GenBank/DDBJ databases">
        <authorList>
            <person name="Amadeo P."/>
            <person name="Zhao Q."/>
            <person name="Wortman J."/>
            <person name="Fraser-Liggett C."/>
            <person name="Carlton J."/>
        </authorList>
    </citation>
    <scope>NUCLEOTIDE SEQUENCE</scope>
    <source>
        <strain evidence="3">G3</strain>
    </source>
</reference>
<dbReference type="VEuPathDB" id="TrichDB:TVAG_226760"/>
<gene>
    <name evidence="3" type="ORF">TVAG_226760</name>
</gene>
<dbReference type="STRING" id="5722.A2FCC0"/>
<dbReference type="RefSeq" id="XP_001310362.1">
    <property type="nucleotide sequence ID" value="XM_001310361.1"/>
</dbReference>
<organism evidence="3 4">
    <name type="scientific">Trichomonas vaginalis (strain ATCC PRA-98 / G3)</name>
    <dbReference type="NCBI Taxonomy" id="412133"/>
    <lineage>
        <taxon>Eukaryota</taxon>
        <taxon>Metamonada</taxon>
        <taxon>Parabasalia</taxon>
        <taxon>Trichomonadida</taxon>
        <taxon>Trichomonadidae</taxon>
        <taxon>Trichomonas</taxon>
    </lineage>
</organism>
<dbReference type="OrthoDB" id="194358at2759"/>
<dbReference type="KEGG" id="tva:4755216"/>
<dbReference type="eggNOG" id="KOG4412">
    <property type="taxonomic scope" value="Eukaryota"/>
</dbReference>
<dbReference type="InterPro" id="IPR002110">
    <property type="entry name" value="Ankyrin_rpt"/>
</dbReference>
<evidence type="ECO:0000313" key="3">
    <source>
        <dbReference type="EMBL" id="EAX97432.1"/>
    </source>
</evidence>
<dbReference type="AlphaFoldDB" id="A2FCC0"/>
<dbReference type="SUPFAM" id="SSF48403">
    <property type="entry name" value="Ankyrin repeat"/>
    <property type="match status" value="1"/>
</dbReference>
<dbReference type="SMART" id="SM00248">
    <property type="entry name" value="ANK"/>
    <property type="match status" value="6"/>
</dbReference>
<dbReference type="Pfam" id="PF13637">
    <property type="entry name" value="Ank_4"/>
    <property type="match status" value="1"/>
</dbReference>
<dbReference type="PANTHER" id="PTHR24182:SF13">
    <property type="entry name" value="LD18443P"/>
    <property type="match status" value="1"/>
</dbReference>
<protein>
    <recommendedName>
        <fullName evidence="2">DUF3447 domain-containing protein</fullName>
    </recommendedName>
</protein>
<dbReference type="Pfam" id="PF11929">
    <property type="entry name" value="DUF3447"/>
    <property type="match status" value="1"/>
</dbReference>
<evidence type="ECO:0000256" key="1">
    <source>
        <dbReference type="PROSITE-ProRule" id="PRU00023"/>
    </source>
</evidence>
<feature type="repeat" description="ANK" evidence="1">
    <location>
        <begin position="219"/>
        <end position="251"/>
    </location>
</feature>
<feature type="repeat" description="ANK" evidence="1">
    <location>
        <begin position="285"/>
        <end position="317"/>
    </location>
</feature>
<dbReference type="InterPro" id="IPR020683">
    <property type="entry name" value="DUF3447"/>
</dbReference>
<dbReference type="InParanoid" id="A2FCC0"/>
<dbReference type="SMR" id="A2FCC0"/>
<dbReference type="PRINTS" id="PR01415">
    <property type="entry name" value="ANKYRIN"/>
</dbReference>
<feature type="repeat" description="ANK" evidence="1">
    <location>
        <begin position="252"/>
        <end position="284"/>
    </location>
</feature>
<dbReference type="Pfam" id="PF00023">
    <property type="entry name" value="Ank"/>
    <property type="match status" value="1"/>
</dbReference>
<feature type="repeat" description="ANK" evidence="1">
    <location>
        <begin position="318"/>
        <end position="351"/>
    </location>
</feature>
<dbReference type="VEuPathDB" id="TrichDB:TVAGG3_0221630"/>
<dbReference type="Proteomes" id="UP000001542">
    <property type="component" value="Unassembled WGS sequence"/>
</dbReference>
<keyword evidence="4" id="KW-1185">Reference proteome</keyword>
<dbReference type="PANTHER" id="PTHR24182">
    <property type="entry name" value="ANKYRIN REPEAT AND SOCS BOX CONTAINING 4"/>
    <property type="match status" value="1"/>
</dbReference>
<dbReference type="InterPro" id="IPR036770">
    <property type="entry name" value="Ankyrin_rpt-contain_sf"/>
</dbReference>
<dbReference type="PROSITE" id="PS50088">
    <property type="entry name" value="ANK_REPEAT"/>
    <property type="match status" value="5"/>
</dbReference>
<dbReference type="EMBL" id="DS113715">
    <property type="protein sequence ID" value="EAX97432.1"/>
    <property type="molecule type" value="Genomic_DNA"/>
</dbReference>
<sequence>MHDKIDDIKEYLSNNSLKNFRIEIPQVGHLPPLEACCYFGSVNIFFFLISIYNYEINKKCLRYSVIGGNINIIDECMKSEQIDKICMKDILSSHNNKLLEYVLGNDLFDLNDEPYDNGGSQIFNKGYEIYHQYIIKSQNLMAEFLLYQIDGNSIFPRCAAFPQLIDIIKKEYWKHPPRVLKSKDGFGRTVLHYAAEYACIETVKFLISHGVDINIVDMEHKTALHYAIVNDNKEIVEYLISQNADISAKDPNGMTVLHYTAAKNRKEIAEFLILHGSDINVKDKYGETPLHSAISWRNFEIAEFLISSGADINEKDKEGKTALHNAYGKENCKEITEFLVLHGADIRVVKNIKN</sequence>
<feature type="repeat" description="ANK" evidence="1">
    <location>
        <begin position="186"/>
        <end position="218"/>
    </location>
</feature>
<dbReference type="Pfam" id="PF12796">
    <property type="entry name" value="Ank_2"/>
    <property type="match status" value="1"/>
</dbReference>
<dbReference type="PROSITE" id="PS50297">
    <property type="entry name" value="ANK_REP_REGION"/>
    <property type="match status" value="5"/>
</dbReference>
<name>A2FCC0_TRIV3</name>
<keyword evidence="1" id="KW-0040">ANK repeat</keyword>
<dbReference type="Gene3D" id="1.25.40.20">
    <property type="entry name" value="Ankyrin repeat-containing domain"/>
    <property type="match status" value="2"/>
</dbReference>
<reference evidence="3" key="2">
    <citation type="journal article" date="2007" name="Science">
        <title>Draft genome sequence of the sexually transmitted pathogen Trichomonas vaginalis.</title>
        <authorList>
            <person name="Carlton J.M."/>
            <person name="Hirt R.P."/>
            <person name="Silva J.C."/>
            <person name="Delcher A.L."/>
            <person name="Schatz M."/>
            <person name="Zhao Q."/>
            <person name="Wortman J.R."/>
            <person name="Bidwell S.L."/>
            <person name="Alsmark U.C.M."/>
            <person name="Besteiro S."/>
            <person name="Sicheritz-Ponten T."/>
            <person name="Noel C.J."/>
            <person name="Dacks J.B."/>
            <person name="Foster P.G."/>
            <person name="Simillion C."/>
            <person name="Van de Peer Y."/>
            <person name="Miranda-Saavedra D."/>
            <person name="Barton G.J."/>
            <person name="Westrop G.D."/>
            <person name="Mueller S."/>
            <person name="Dessi D."/>
            <person name="Fiori P.L."/>
            <person name="Ren Q."/>
            <person name="Paulsen I."/>
            <person name="Zhang H."/>
            <person name="Bastida-Corcuera F.D."/>
            <person name="Simoes-Barbosa A."/>
            <person name="Brown M.T."/>
            <person name="Hayes R.D."/>
            <person name="Mukherjee M."/>
            <person name="Okumura C.Y."/>
            <person name="Schneider R."/>
            <person name="Smith A.J."/>
            <person name="Vanacova S."/>
            <person name="Villalvazo M."/>
            <person name="Haas B.J."/>
            <person name="Pertea M."/>
            <person name="Feldblyum T.V."/>
            <person name="Utterback T.R."/>
            <person name="Shu C.L."/>
            <person name="Osoegawa K."/>
            <person name="de Jong P.J."/>
            <person name="Hrdy I."/>
            <person name="Horvathova L."/>
            <person name="Zubacova Z."/>
            <person name="Dolezal P."/>
            <person name="Malik S.B."/>
            <person name="Logsdon J.M. Jr."/>
            <person name="Henze K."/>
            <person name="Gupta A."/>
            <person name="Wang C.C."/>
            <person name="Dunne R.L."/>
            <person name="Upcroft J.A."/>
            <person name="Upcroft P."/>
            <person name="White O."/>
            <person name="Salzberg S.L."/>
            <person name="Tang P."/>
            <person name="Chiu C.-H."/>
            <person name="Lee Y.-S."/>
            <person name="Embley T.M."/>
            <person name="Coombs G.H."/>
            <person name="Mottram J.C."/>
            <person name="Tachezy J."/>
            <person name="Fraser-Liggett C.M."/>
            <person name="Johnson P.J."/>
        </authorList>
    </citation>
    <scope>NUCLEOTIDE SEQUENCE [LARGE SCALE GENOMIC DNA]</scope>
    <source>
        <strain evidence="3">G3</strain>
    </source>
</reference>
<accession>A2FCC0</accession>
<proteinExistence type="predicted"/>